<keyword evidence="3" id="KW-1133">Transmembrane helix</keyword>
<gene>
    <name evidence="6" type="ORF">NDU88_003506</name>
</gene>
<evidence type="ECO:0000256" key="2">
    <source>
        <dbReference type="ARBA" id="ARBA00023319"/>
    </source>
</evidence>
<evidence type="ECO:0000256" key="3">
    <source>
        <dbReference type="SAM" id="Phobius"/>
    </source>
</evidence>
<dbReference type="Proteomes" id="UP001066276">
    <property type="component" value="Chromosome 4_1"/>
</dbReference>
<dbReference type="FunFam" id="2.60.40.10:FF:000032">
    <property type="entry name" value="palladin isoform X1"/>
    <property type="match status" value="1"/>
</dbReference>
<proteinExistence type="predicted"/>
<keyword evidence="7" id="KW-1185">Reference proteome</keyword>
<evidence type="ECO:0000313" key="6">
    <source>
        <dbReference type="EMBL" id="KAJ1171646.1"/>
    </source>
</evidence>
<dbReference type="GO" id="GO:0005886">
    <property type="term" value="C:plasma membrane"/>
    <property type="evidence" value="ECO:0007669"/>
    <property type="project" value="TreeGrafter"/>
</dbReference>
<name>A0AAV7T5J5_PLEWA</name>
<sequence length="535" mass="57549">MRVARIPRTSLALCVFLHGILSAGGFKATLLPKSWVAVPRGGTLVLICTVTGCEPGKSTLFVWRGTGDSSLGGAVSTAENQSNLTLSPVVFDNAQTYVCLASCGSERRQTTTNVHVYSFSSDPVIFSTPLVAGVPADLTCELKDVFPSRLYTLRIMWNSHEVEKKTYEDTDDSEEGKKTTTLSLQHKFTPSVEDDGAEIVCLSEMSFEDPDMEMEPKRRQRSMKLNVTYAPESVVISESPSIAVREGARLTLNCAAKSNPPPSMTWTKESEKRQLSLREGNSFVLDSAKMSDSGVYTCEAQNEVGKRSSSTEVIVQGPPRSTTLAVFPNATVKAGDMVSITCTSLGVPAPYITLRKKNEAGSTTLATGQSSYTVLKAEEEHTGVYECESSNDLGSQHTELKLVVQATYPSTTVRLPPAEKDPTEKSMTVASSTIVWSEDEALVISRNSTIASFGLGGDDLGFDTADIYNAPGNETQEVKILLSKQESLTDVYVGIAVLSCVAVMSVLAIIAAVHLSKQAKSKGSYSLVNALKTQP</sequence>
<dbReference type="EMBL" id="JANPWB010000007">
    <property type="protein sequence ID" value="KAJ1171646.1"/>
    <property type="molecule type" value="Genomic_DNA"/>
</dbReference>
<keyword evidence="1" id="KW-1015">Disulfide bond</keyword>
<feature type="transmembrane region" description="Helical" evidence="3">
    <location>
        <begin position="491"/>
        <end position="515"/>
    </location>
</feature>
<dbReference type="Pfam" id="PF13895">
    <property type="entry name" value="Ig_2"/>
    <property type="match status" value="1"/>
</dbReference>
<evidence type="ECO:0000259" key="5">
    <source>
        <dbReference type="PROSITE" id="PS50835"/>
    </source>
</evidence>
<dbReference type="SUPFAM" id="SSF48726">
    <property type="entry name" value="Immunoglobulin"/>
    <property type="match status" value="4"/>
</dbReference>
<dbReference type="CDD" id="cd00096">
    <property type="entry name" value="Ig"/>
    <property type="match status" value="1"/>
</dbReference>
<comment type="caution">
    <text evidence="6">The sequence shown here is derived from an EMBL/GenBank/DDBJ whole genome shotgun (WGS) entry which is preliminary data.</text>
</comment>
<dbReference type="AlphaFoldDB" id="A0AAV7T5J5"/>
<reference evidence="6" key="1">
    <citation type="journal article" date="2022" name="bioRxiv">
        <title>Sequencing and chromosome-scale assembly of the giantPleurodeles waltlgenome.</title>
        <authorList>
            <person name="Brown T."/>
            <person name="Elewa A."/>
            <person name="Iarovenko S."/>
            <person name="Subramanian E."/>
            <person name="Araus A.J."/>
            <person name="Petzold A."/>
            <person name="Susuki M."/>
            <person name="Suzuki K.-i.T."/>
            <person name="Hayashi T."/>
            <person name="Toyoda A."/>
            <person name="Oliveira C."/>
            <person name="Osipova E."/>
            <person name="Leigh N.D."/>
            <person name="Simon A."/>
            <person name="Yun M.H."/>
        </authorList>
    </citation>
    <scope>NUCLEOTIDE SEQUENCE</scope>
    <source>
        <strain evidence="6">20211129_DDA</strain>
        <tissue evidence="6">Liver</tissue>
    </source>
</reference>
<organism evidence="6 7">
    <name type="scientific">Pleurodeles waltl</name>
    <name type="common">Iberian ribbed newt</name>
    <dbReference type="NCBI Taxonomy" id="8319"/>
    <lineage>
        <taxon>Eukaryota</taxon>
        <taxon>Metazoa</taxon>
        <taxon>Chordata</taxon>
        <taxon>Craniata</taxon>
        <taxon>Vertebrata</taxon>
        <taxon>Euteleostomi</taxon>
        <taxon>Amphibia</taxon>
        <taxon>Batrachia</taxon>
        <taxon>Caudata</taxon>
        <taxon>Salamandroidea</taxon>
        <taxon>Salamandridae</taxon>
        <taxon>Pleurodelinae</taxon>
        <taxon>Pleurodeles</taxon>
    </lineage>
</organism>
<feature type="domain" description="Ig-like" evidence="5">
    <location>
        <begin position="231"/>
        <end position="316"/>
    </location>
</feature>
<dbReference type="PRINTS" id="PR01474">
    <property type="entry name" value="VCAM1"/>
</dbReference>
<feature type="signal peptide" evidence="4">
    <location>
        <begin position="1"/>
        <end position="22"/>
    </location>
</feature>
<dbReference type="SMART" id="SM00409">
    <property type="entry name" value="IG"/>
    <property type="match status" value="3"/>
</dbReference>
<feature type="domain" description="Ig-like" evidence="5">
    <location>
        <begin position="7"/>
        <end position="115"/>
    </location>
</feature>
<keyword evidence="4" id="KW-0732">Signal</keyword>
<dbReference type="InterPro" id="IPR007110">
    <property type="entry name" value="Ig-like_dom"/>
</dbReference>
<dbReference type="Pfam" id="PF00047">
    <property type="entry name" value="ig"/>
    <property type="match status" value="1"/>
</dbReference>
<dbReference type="InterPro" id="IPR003989">
    <property type="entry name" value="VCAM-1"/>
</dbReference>
<keyword evidence="3" id="KW-0472">Membrane</keyword>
<dbReference type="InterPro" id="IPR003598">
    <property type="entry name" value="Ig_sub2"/>
</dbReference>
<keyword evidence="3" id="KW-0812">Transmembrane</keyword>
<dbReference type="GO" id="GO:0098609">
    <property type="term" value="P:cell-cell adhesion"/>
    <property type="evidence" value="ECO:0007669"/>
    <property type="project" value="InterPro"/>
</dbReference>
<accession>A0AAV7T5J5</accession>
<keyword evidence="2" id="KW-0393">Immunoglobulin domain</keyword>
<dbReference type="InterPro" id="IPR047012">
    <property type="entry name" value="ICAM_VCAM"/>
</dbReference>
<dbReference type="Gene3D" id="2.60.40.10">
    <property type="entry name" value="Immunoglobulins"/>
    <property type="match status" value="4"/>
</dbReference>
<dbReference type="InterPro" id="IPR013783">
    <property type="entry name" value="Ig-like_fold"/>
</dbReference>
<feature type="domain" description="Ig-like" evidence="5">
    <location>
        <begin position="123"/>
        <end position="201"/>
    </location>
</feature>
<dbReference type="SMART" id="SM00408">
    <property type="entry name" value="IGc2"/>
    <property type="match status" value="3"/>
</dbReference>
<dbReference type="PANTHER" id="PTHR13771:SF14">
    <property type="entry name" value="VASCULAR CELL ADHESION PROTEIN 1"/>
    <property type="match status" value="1"/>
</dbReference>
<evidence type="ECO:0000256" key="4">
    <source>
        <dbReference type="SAM" id="SignalP"/>
    </source>
</evidence>
<evidence type="ECO:0000313" key="7">
    <source>
        <dbReference type="Proteomes" id="UP001066276"/>
    </source>
</evidence>
<dbReference type="Pfam" id="PF13927">
    <property type="entry name" value="Ig_3"/>
    <property type="match status" value="1"/>
</dbReference>
<dbReference type="InterPro" id="IPR036179">
    <property type="entry name" value="Ig-like_dom_sf"/>
</dbReference>
<feature type="chain" id="PRO_5043507634" description="Ig-like domain-containing protein" evidence="4">
    <location>
        <begin position="23"/>
        <end position="535"/>
    </location>
</feature>
<dbReference type="InterPro" id="IPR003599">
    <property type="entry name" value="Ig_sub"/>
</dbReference>
<feature type="domain" description="Ig-like" evidence="5">
    <location>
        <begin position="319"/>
        <end position="403"/>
    </location>
</feature>
<dbReference type="PROSITE" id="PS50835">
    <property type="entry name" value="IG_LIKE"/>
    <property type="match status" value="4"/>
</dbReference>
<protein>
    <recommendedName>
        <fullName evidence="5">Ig-like domain-containing protein</fullName>
    </recommendedName>
</protein>
<dbReference type="InterPro" id="IPR013151">
    <property type="entry name" value="Immunoglobulin_dom"/>
</dbReference>
<evidence type="ECO:0000256" key="1">
    <source>
        <dbReference type="ARBA" id="ARBA00023157"/>
    </source>
</evidence>
<dbReference type="GO" id="GO:0005178">
    <property type="term" value="F:integrin binding"/>
    <property type="evidence" value="ECO:0007669"/>
    <property type="project" value="InterPro"/>
</dbReference>
<dbReference type="PANTHER" id="PTHR13771">
    <property type="entry name" value="INTERCELLULAR ADHESION MOLECULE"/>
    <property type="match status" value="1"/>
</dbReference>